<dbReference type="OrthoDB" id="7357523at2"/>
<dbReference type="RefSeq" id="WP_101249535.1">
    <property type="nucleotide sequence ID" value="NZ_PIUM01000004.1"/>
</dbReference>
<gene>
    <name evidence="1" type="ORF">CWS72_05275</name>
</gene>
<reference evidence="2" key="1">
    <citation type="submission" date="2017-12" db="EMBL/GenBank/DDBJ databases">
        <title>Draft genome sequence of Telmatospirillum siberiense 26-4b1T, an acidotolerant peatland alphaproteobacterium potentially involved in sulfur cycling.</title>
        <authorList>
            <person name="Hausmann B."/>
            <person name="Pjevac P."/>
            <person name="Schreck K."/>
            <person name="Herbold C.W."/>
            <person name="Daims H."/>
            <person name="Wagner M."/>
            <person name="Pester M."/>
            <person name="Loy A."/>
        </authorList>
    </citation>
    <scope>NUCLEOTIDE SEQUENCE [LARGE SCALE GENOMIC DNA]</scope>
    <source>
        <strain evidence="2">26-4b1</strain>
    </source>
</reference>
<sequence length="203" mass="22180">MGLSSPPAARPLSQPLGPKEFIWIAALGIAARSPASIDDVCLVIDDVADQRWTPVSDVVASTIAEMLADGALRPSHRASETFETTDAGWEILAAMFARPSGRPGCLLGEVGFRLKLAFIDLAPMEARHLYLSDTIRAYEGEIEACEQRCRHCAIQGPFARKWLDHETDRLRSDLSLLHSMAAECGISDPSRLSYRKVTACATR</sequence>
<dbReference type="InterPro" id="IPR036390">
    <property type="entry name" value="WH_DNA-bd_sf"/>
</dbReference>
<evidence type="ECO:0000313" key="1">
    <source>
        <dbReference type="EMBL" id="PKU25480.1"/>
    </source>
</evidence>
<keyword evidence="2" id="KW-1185">Reference proteome</keyword>
<accession>A0A2N3PYJ1</accession>
<name>A0A2N3PYJ1_9PROT</name>
<dbReference type="Proteomes" id="UP000233293">
    <property type="component" value="Unassembled WGS sequence"/>
</dbReference>
<comment type="caution">
    <text evidence="1">The sequence shown here is derived from an EMBL/GenBank/DDBJ whole genome shotgun (WGS) entry which is preliminary data.</text>
</comment>
<dbReference type="EMBL" id="PIUM01000004">
    <property type="protein sequence ID" value="PKU25480.1"/>
    <property type="molecule type" value="Genomic_DNA"/>
</dbReference>
<evidence type="ECO:0000313" key="2">
    <source>
        <dbReference type="Proteomes" id="UP000233293"/>
    </source>
</evidence>
<dbReference type="SUPFAM" id="SSF46785">
    <property type="entry name" value="Winged helix' DNA-binding domain"/>
    <property type="match status" value="1"/>
</dbReference>
<protein>
    <submittedName>
        <fullName evidence="1">Uncharacterized protein</fullName>
    </submittedName>
</protein>
<organism evidence="1 2">
    <name type="scientific">Telmatospirillum siberiense</name>
    <dbReference type="NCBI Taxonomy" id="382514"/>
    <lineage>
        <taxon>Bacteria</taxon>
        <taxon>Pseudomonadati</taxon>
        <taxon>Pseudomonadota</taxon>
        <taxon>Alphaproteobacteria</taxon>
        <taxon>Rhodospirillales</taxon>
        <taxon>Rhodospirillaceae</taxon>
        <taxon>Telmatospirillum</taxon>
    </lineage>
</organism>
<dbReference type="AlphaFoldDB" id="A0A2N3PYJ1"/>
<proteinExistence type="predicted"/>